<comment type="subcellular location">
    <subcellularLocation>
        <location evidence="1">Cytoplasm</location>
    </subcellularLocation>
</comment>
<comment type="caution">
    <text evidence="8">The sequence shown here is derived from an EMBL/GenBank/DDBJ whole genome shotgun (WGS) entry which is preliminary data.</text>
</comment>
<accession>A0A917QBY7</accession>
<evidence type="ECO:0000256" key="3">
    <source>
        <dbReference type="ARBA" id="ARBA00022490"/>
    </source>
</evidence>
<dbReference type="PANTHER" id="PTHR14202">
    <property type="entry name" value="60 KDA RIBONUCLEOPROTEIN SSA/RO"/>
    <property type="match status" value="1"/>
</dbReference>
<sequence>MSIFARFTARVAAMKAREKQPPTPPEIRNNAGGFTFAVTPETRVRRFLTLGTESGSFYVSAPELRRENAEFIVAYATSNTAQLVREIVDISTAGRAPRPNPALFALAAAASVGDVDGRRAALAALSKVARTGTQLFLFVGYAKQFRGWGRGLSRAVGDWYLTKSVDDLAYQVLKYRQREGWTHRDLLRLAHPATTDDERGRLFDWICGRTPELTGLPLVGAFEEAQSVPTTALPALIRQHRLSWEMLPTEALNDPTVWEALLDNGIPQTALLRQLPRLTRLGLLDPLNARTSQVCAQLIDPARLRKARVHPVAALIAARTYAAGRSTRGSSTWTPSAPVVDALDAAFYQAFESVASSGKRHLLALDVSASMTQTIGGLAITAREASAALALVTARTESQHQIVGFTSRSRSDEGLSPLAISPRQRLDDVLRTVSGLPFGGTDCALPILHALAHDIDVDVFSIYTDNETWAGSIQPHEALTAYRKAINPRAKLVVVGMTATNFSIADPDDAGMLDVAGFDAAVPTLLSDFAAA</sequence>
<dbReference type="InterPro" id="IPR037214">
    <property type="entry name" value="TROVE_dom_sf"/>
</dbReference>
<gene>
    <name evidence="8" type="primary">rsr</name>
    <name evidence="8" type="ORF">GCM10011591_12300</name>
</gene>
<dbReference type="InterPro" id="IPR036465">
    <property type="entry name" value="vWFA_dom_sf"/>
</dbReference>
<dbReference type="Pfam" id="PF05731">
    <property type="entry name" value="TROVE"/>
    <property type="match status" value="2"/>
</dbReference>
<evidence type="ECO:0000259" key="7">
    <source>
        <dbReference type="PROSITE" id="PS50988"/>
    </source>
</evidence>
<dbReference type="SUPFAM" id="SSF140864">
    <property type="entry name" value="TROVE domain-like"/>
    <property type="match status" value="1"/>
</dbReference>
<dbReference type="InterPro" id="IPR040322">
    <property type="entry name" value="TROVE2"/>
</dbReference>
<dbReference type="InterPro" id="IPR008858">
    <property type="entry name" value="TROVE_dom"/>
</dbReference>
<evidence type="ECO:0000256" key="1">
    <source>
        <dbReference type="ARBA" id="ARBA00004496"/>
    </source>
</evidence>
<feature type="domain" description="TROVE" evidence="7">
    <location>
        <begin position="27"/>
        <end position="359"/>
    </location>
</feature>
<dbReference type="Gene3D" id="3.40.50.410">
    <property type="entry name" value="von Willebrand factor, type A domain"/>
    <property type="match status" value="2"/>
</dbReference>
<evidence type="ECO:0000256" key="5">
    <source>
        <dbReference type="ARBA" id="ARBA00022884"/>
    </source>
</evidence>
<evidence type="ECO:0000256" key="4">
    <source>
        <dbReference type="ARBA" id="ARBA00022723"/>
    </source>
</evidence>
<dbReference type="GO" id="GO:0003723">
    <property type="term" value="F:RNA binding"/>
    <property type="evidence" value="ECO:0007669"/>
    <property type="project" value="UniProtKB-KW"/>
</dbReference>
<keyword evidence="5" id="KW-0694">RNA-binding</keyword>
<reference evidence="8" key="2">
    <citation type="submission" date="2020-09" db="EMBL/GenBank/DDBJ databases">
        <authorList>
            <person name="Sun Q."/>
            <person name="Zhou Y."/>
        </authorList>
    </citation>
    <scope>NUCLEOTIDE SEQUENCE</scope>
    <source>
        <strain evidence="8">CGMCC 4.7278</strain>
    </source>
</reference>
<dbReference type="Pfam" id="PF25045">
    <property type="entry name" value="vWA_Ro60"/>
    <property type="match status" value="1"/>
</dbReference>
<keyword evidence="9" id="KW-1185">Reference proteome</keyword>
<dbReference type="InterPro" id="IPR056800">
    <property type="entry name" value="vWA_Ro60"/>
</dbReference>
<dbReference type="SUPFAM" id="SSF53300">
    <property type="entry name" value="vWA-like"/>
    <property type="match status" value="1"/>
</dbReference>
<keyword evidence="4" id="KW-0479">Metal-binding</keyword>
<dbReference type="Proteomes" id="UP000612956">
    <property type="component" value="Unassembled WGS sequence"/>
</dbReference>
<proteinExistence type="inferred from homology"/>
<comment type="similarity">
    <text evidence="2">Belongs to the Ro 60 kDa family.</text>
</comment>
<evidence type="ECO:0000313" key="8">
    <source>
        <dbReference type="EMBL" id="GGK42266.1"/>
    </source>
</evidence>
<dbReference type="GO" id="GO:0005737">
    <property type="term" value="C:cytoplasm"/>
    <property type="evidence" value="ECO:0007669"/>
    <property type="project" value="UniProtKB-SubCell"/>
</dbReference>
<dbReference type="GO" id="GO:0046872">
    <property type="term" value="F:metal ion binding"/>
    <property type="evidence" value="ECO:0007669"/>
    <property type="project" value="UniProtKB-KW"/>
</dbReference>
<organism evidence="8 9">
    <name type="scientific">Nocardia camponoti</name>
    <dbReference type="NCBI Taxonomy" id="1616106"/>
    <lineage>
        <taxon>Bacteria</taxon>
        <taxon>Bacillati</taxon>
        <taxon>Actinomycetota</taxon>
        <taxon>Actinomycetes</taxon>
        <taxon>Mycobacteriales</taxon>
        <taxon>Nocardiaceae</taxon>
        <taxon>Nocardia</taxon>
    </lineage>
</organism>
<keyword evidence="3" id="KW-0963">Cytoplasm</keyword>
<evidence type="ECO:0000313" key="9">
    <source>
        <dbReference type="Proteomes" id="UP000612956"/>
    </source>
</evidence>
<reference evidence="8" key="1">
    <citation type="journal article" date="2014" name="Int. J. Syst. Evol. Microbiol.">
        <title>Complete genome sequence of Corynebacterium casei LMG S-19264T (=DSM 44701T), isolated from a smear-ripened cheese.</title>
        <authorList>
            <consortium name="US DOE Joint Genome Institute (JGI-PGF)"/>
            <person name="Walter F."/>
            <person name="Albersmeier A."/>
            <person name="Kalinowski J."/>
            <person name="Ruckert C."/>
        </authorList>
    </citation>
    <scope>NUCLEOTIDE SEQUENCE</scope>
    <source>
        <strain evidence="8">CGMCC 4.7278</strain>
    </source>
</reference>
<evidence type="ECO:0000256" key="2">
    <source>
        <dbReference type="ARBA" id="ARBA00007814"/>
    </source>
</evidence>
<dbReference type="PROSITE" id="PS50988">
    <property type="entry name" value="TROVE"/>
    <property type="match status" value="1"/>
</dbReference>
<dbReference type="GO" id="GO:1990904">
    <property type="term" value="C:ribonucleoprotein complex"/>
    <property type="evidence" value="ECO:0007669"/>
    <property type="project" value="UniProtKB-KW"/>
</dbReference>
<dbReference type="AlphaFoldDB" id="A0A917QBY7"/>
<dbReference type="RefSeq" id="WP_308426511.1">
    <property type="nucleotide sequence ID" value="NZ_BMMW01000001.1"/>
</dbReference>
<evidence type="ECO:0000256" key="6">
    <source>
        <dbReference type="ARBA" id="ARBA00023274"/>
    </source>
</evidence>
<dbReference type="PANTHER" id="PTHR14202:SF0">
    <property type="entry name" value="RNA-BINDING PROTEIN RO60"/>
    <property type="match status" value="1"/>
</dbReference>
<protein>
    <submittedName>
        <fullName evidence="8">60 kDa SS-A/Ro ribonucleoprotein</fullName>
    </submittedName>
</protein>
<dbReference type="EMBL" id="BMMW01000001">
    <property type="protein sequence ID" value="GGK42266.1"/>
    <property type="molecule type" value="Genomic_DNA"/>
</dbReference>
<name>A0A917QBY7_9NOCA</name>
<keyword evidence="6 8" id="KW-0687">Ribonucleoprotein</keyword>